<keyword evidence="5" id="KW-1185">Reference proteome</keyword>
<organism evidence="4 5">
    <name type="scientific">Vibrio fluvialis</name>
    <dbReference type="NCBI Taxonomy" id="676"/>
    <lineage>
        <taxon>Bacteria</taxon>
        <taxon>Pseudomonadati</taxon>
        <taxon>Pseudomonadota</taxon>
        <taxon>Gammaproteobacteria</taxon>
        <taxon>Vibrionales</taxon>
        <taxon>Vibrionaceae</taxon>
        <taxon>Vibrio</taxon>
    </lineage>
</organism>
<evidence type="ECO:0000256" key="1">
    <source>
        <dbReference type="SAM" id="Phobius"/>
    </source>
</evidence>
<keyword evidence="2" id="KW-0732">Signal</keyword>
<dbReference type="PANTHER" id="PTHR44757:SF2">
    <property type="entry name" value="BIOFILM ARCHITECTURE MAINTENANCE PROTEIN MBAA"/>
    <property type="match status" value="1"/>
</dbReference>
<keyword evidence="1" id="KW-1133">Transmembrane helix</keyword>
<dbReference type="PANTHER" id="PTHR44757">
    <property type="entry name" value="DIGUANYLATE CYCLASE DGCP"/>
    <property type="match status" value="1"/>
</dbReference>
<feature type="transmembrane region" description="Helical" evidence="1">
    <location>
        <begin position="302"/>
        <end position="321"/>
    </location>
</feature>
<dbReference type="SMART" id="SM00267">
    <property type="entry name" value="GGDEF"/>
    <property type="match status" value="1"/>
</dbReference>
<dbReference type="Proteomes" id="UP000057088">
    <property type="component" value="Chromosome 2"/>
</dbReference>
<keyword evidence="1" id="KW-0472">Membrane</keyword>
<dbReference type="Gene3D" id="3.30.70.270">
    <property type="match status" value="1"/>
</dbReference>
<dbReference type="Pfam" id="PF00990">
    <property type="entry name" value="GGDEF"/>
    <property type="match status" value="1"/>
</dbReference>
<proteinExistence type="predicted"/>
<keyword evidence="1" id="KW-0812">Transmembrane</keyword>
<evidence type="ECO:0000313" key="5">
    <source>
        <dbReference type="Proteomes" id="UP000057088"/>
    </source>
</evidence>
<accession>A0ABM5XMK0</accession>
<evidence type="ECO:0000256" key="2">
    <source>
        <dbReference type="SAM" id="SignalP"/>
    </source>
</evidence>
<feature type="domain" description="GGDEF" evidence="3">
    <location>
        <begin position="426"/>
        <end position="559"/>
    </location>
</feature>
<protein>
    <submittedName>
        <fullName evidence="4">GGDEF domain-containing protein</fullName>
    </submittedName>
</protein>
<dbReference type="EMBL" id="CP014035">
    <property type="protein sequence ID" value="AMF94226.2"/>
    <property type="molecule type" value="Genomic_DNA"/>
</dbReference>
<dbReference type="InterPro" id="IPR043128">
    <property type="entry name" value="Rev_trsase/Diguanyl_cyclase"/>
</dbReference>
<dbReference type="NCBIfam" id="TIGR00254">
    <property type="entry name" value="GGDEF"/>
    <property type="match status" value="1"/>
</dbReference>
<dbReference type="GeneID" id="29385072"/>
<dbReference type="PROSITE" id="PS50887">
    <property type="entry name" value="GGDEF"/>
    <property type="match status" value="1"/>
</dbReference>
<dbReference type="CDD" id="cd01949">
    <property type="entry name" value="GGDEF"/>
    <property type="match status" value="1"/>
</dbReference>
<dbReference type="InterPro" id="IPR029787">
    <property type="entry name" value="Nucleotide_cyclase"/>
</dbReference>
<evidence type="ECO:0000259" key="3">
    <source>
        <dbReference type="PROSITE" id="PS50887"/>
    </source>
</evidence>
<gene>
    <name evidence="4" type="ORF">AL536_12090</name>
</gene>
<feature type="signal peptide" evidence="2">
    <location>
        <begin position="1"/>
        <end position="20"/>
    </location>
</feature>
<dbReference type="SUPFAM" id="SSF55073">
    <property type="entry name" value="Nucleotide cyclase"/>
    <property type="match status" value="1"/>
</dbReference>
<sequence>MKLRMRICSMNMLLALLVSAAGVWAAHYILKQVEADILAQTATLLARYDSQKELAPVLEQVRSVRQLSQEPALMMWAKDSANQALQQHVSQLLTRYRSTMTETRLHLVLDASMVTSTTFPLVQNVSFHHASLAPLEAQDRPYLLAGQNEPASAHLITNIESDTTLLRVRSVIQAGKQPVGFVETQTNLATLTGMSPEKNVNGVTTLWVDNQNSIRHNQERTQISNRFNNFQRVLLATGMNRESIAQMRQVMEKQRDGQEPSSLLLHYQQPAALVALNYIADLDWHQINVINSSQFPALQRLYPFYWLFIGVVWSFCFLVCLSNERLVNRPLAELNSAMQRFWQRRSSQALHFVDKPNTEIGQLMTSAEQYSQAILEAGRQVEYQVAERTSVLDQLSTSDPLTLLLNKRGMEAELRAESARARREQGAFGLVWVDVSHYQTLQASLGSKGVEEVLRHVAHSIQLSIREYDAACRWGENEFLILVRNDSEQSLRALAERLSQQCEQPLQLTGQNQVLLISLSIGATLVAEDTDIKEALARADGALYFAKQDPKQNIHIWQACDTDVA</sequence>
<reference evidence="5" key="1">
    <citation type="submission" date="2015-12" db="EMBL/GenBank/DDBJ databases">
        <title>FDA dAtabase for Regulatory Grade micrObial Sequences (FDA-ARGOS): Supporting development and validation of Infectious Disease Dx tests.</title>
        <authorList>
            <person name="Hoffmann M."/>
            <person name="Allard M."/>
            <person name="Evans P."/>
            <person name="Brown E."/>
            <person name="Tallon L.J."/>
            <person name="Sadzewicz L."/>
            <person name="Sengamalay N."/>
            <person name="Ott S."/>
            <person name="Godinez A."/>
            <person name="Nagaraj S."/>
            <person name="Vyas G."/>
            <person name="Aluvathingal J."/>
            <person name="Nadendla S."/>
            <person name="Geyer C."/>
            <person name="Sichtig H."/>
        </authorList>
    </citation>
    <scope>NUCLEOTIDE SEQUENCE [LARGE SCALE GENOMIC DNA]</scope>
    <source>
        <strain evidence="5">ATCC 33809</strain>
    </source>
</reference>
<dbReference type="InterPro" id="IPR052155">
    <property type="entry name" value="Biofilm_reg_signaling"/>
</dbReference>
<evidence type="ECO:0000313" key="4">
    <source>
        <dbReference type="EMBL" id="AMF94226.2"/>
    </source>
</evidence>
<feature type="chain" id="PRO_5047081137" evidence="2">
    <location>
        <begin position="21"/>
        <end position="565"/>
    </location>
</feature>
<name>A0ABM5XMK0_VIBFL</name>
<dbReference type="InterPro" id="IPR000160">
    <property type="entry name" value="GGDEF_dom"/>
</dbReference>
<dbReference type="RefSeq" id="WP_081094761.1">
    <property type="nucleotide sequence ID" value="NZ_CABLBX010000001.1"/>
</dbReference>